<dbReference type="Gene3D" id="3.40.50.200">
    <property type="entry name" value="Peptidase S8/S53 domain"/>
    <property type="match status" value="1"/>
</dbReference>
<keyword evidence="3" id="KW-0720">Serine protease</keyword>
<reference evidence="5 6" key="1">
    <citation type="submission" date="2017-10" db="EMBL/GenBank/DDBJ databases">
        <title>The draft genome sequence of Lewinella nigricans NBRC 102662.</title>
        <authorList>
            <person name="Wang K."/>
        </authorList>
    </citation>
    <scope>NUCLEOTIDE SEQUENCE [LARGE SCALE GENOMIC DNA]</scope>
    <source>
        <strain evidence="5 6">NBRC 102662</strain>
    </source>
</reference>
<accession>A0A2D0MZD5</accession>
<dbReference type="InterPro" id="IPR034075">
    <property type="entry name" value="Glr3161-like_dom"/>
</dbReference>
<evidence type="ECO:0000256" key="1">
    <source>
        <dbReference type="ARBA" id="ARBA00022670"/>
    </source>
</evidence>
<dbReference type="SUPFAM" id="SSF52743">
    <property type="entry name" value="Subtilisin-like"/>
    <property type="match status" value="1"/>
</dbReference>
<dbReference type="EMBL" id="PDUD01000051">
    <property type="protein sequence ID" value="PHN01652.1"/>
    <property type="molecule type" value="Genomic_DNA"/>
</dbReference>
<dbReference type="InterPro" id="IPR036852">
    <property type="entry name" value="Peptidase_S8/S53_dom_sf"/>
</dbReference>
<evidence type="ECO:0000256" key="3">
    <source>
        <dbReference type="ARBA" id="ARBA00022825"/>
    </source>
</evidence>
<evidence type="ECO:0000259" key="4">
    <source>
        <dbReference type="Pfam" id="PF00082"/>
    </source>
</evidence>
<dbReference type="GO" id="GO:0006508">
    <property type="term" value="P:proteolysis"/>
    <property type="evidence" value="ECO:0007669"/>
    <property type="project" value="UniProtKB-KW"/>
</dbReference>
<feature type="domain" description="Peptidase S8/S53" evidence="4">
    <location>
        <begin position="524"/>
        <end position="630"/>
    </location>
</feature>
<organism evidence="5 6">
    <name type="scientific">Flavilitoribacter nigricans (strain ATCC 23147 / DSM 23189 / NBRC 102662 / NCIMB 1420 / SS-2)</name>
    <name type="common">Lewinella nigricans</name>
    <dbReference type="NCBI Taxonomy" id="1122177"/>
    <lineage>
        <taxon>Bacteria</taxon>
        <taxon>Pseudomonadati</taxon>
        <taxon>Bacteroidota</taxon>
        <taxon>Saprospiria</taxon>
        <taxon>Saprospirales</taxon>
        <taxon>Lewinellaceae</taxon>
        <taxon>Flavilitoribacter</taxon>
    </lineage>
</organism>
<keyword evidence="2" id="KW-0378">Hydrolase</keyword>
<evidence type="ECO:0000313" key="6">
    <source>
        <dbReference type="Proteomes" id="UP000223913"/>
    </source>
</evidence>
<dbReference type="Pfam" id="PF00082">
    <property type="entry name" value="Peptidase_S8"/>
    <property type="match status" value="1"/>
</dbReference>
<dbReference type="GO" id="GO:0004252">
    <property type="term" value="F:serine-type endopeptidase activity"/>
    <property type="evidence" value="ECO:0007669"/>
    <property type="project" value="InterPro"/>
</dbReference>
<protein>
    <submittedName>
        <fullName evidence="5">Subtilase</fullName>
    </submittedName>
</protein>
<dbReference type="PROSITE" id="PS00138">
    <property type="entry name" value="SUBTILASE_SER"/>
    <property type="match status" value="1"/>
</dbReference>
<dbReference type="NCBIfam" id="NF045639">
    <property type="entry name" value="GCX_COOH"/>
    <property type="match status" value="1"/>
</dbReference>
<sequence>MTFFKGENLNTYKFFPKFNRNKFTPPVMTRSYLSTGKWLWLLLVLTAFFPTVVHSQSPRLQSLTDLPKWKVMGKGKKISHGLERLHRNFTDFRSGGRRGSDFRPTNALVMQDGEWVRIEAVARTDGEQLLRLLEKFGLEEGVAFQRVVNGRLPYTALTNQKAIEQIPELVSLGLAHRPFRKAGSVTSQGDYAQNSDWMRDFFNLDGTGVRVGILSDSYNFLGTASNGVLSGDLPGPGNPNGFNQAVNVLADSGTSDEGRAMAEIVHDIAPGAGLAFHTAFFGRADFADGIVELATVGNCDVIVDDVSYFASPFFQDGLIAQAADQVFASGVSYFSSAGNNAANSYQAVPAPGDEFDITFTDPATQVTYEYAVNGHDFGGGDYFQSVTVPAGGDFIISFQWADPFTSVSGLPGPQTDLDIFLVSSDGTTILEAGIEDNSNGGDAVEIISYSNNTGVNQQLNLFFGLAGGPTPAFLKYIVFGDLIINEYQTFSSTCYGQPNAAGAVAVGAAFFGNTPNFGVSPPVLESFSSRGGTPLFFNPNGSPIASPYYRVKPEIVCPDGADNTFFGNDPDGNGFFNFFGTSAAAPHAAGMAALLKEIQPNISASEVELYLVQAAIDMLTAGFDLDSGFGFVDGLVAVAIAAQCAPDLELSAISSLFPFNDFTAQQRLHSNMVVNSDFSLRAGQEIKLLPGFQVLPGVNFSAAIDAFGCTPPEALVRTDPREERPFARPVALPAIHNKTMPSDYGALRSAPNPFHRQTVIRFELPADETVSLRLVDVTGKVVREILAATAMSRGAHQVELRGEELPAGFYNLILDRAQGRESCPLVKL</sequence>
<evidence type="ECO:0000256" key="2">
    <source>
        <dbReference type="ARBA" id="ARBA00022801"/>
    </source>
</evidence>
<gene>
    <name evidence="5" type="ORF">CRP01_36145</name>
</gene>
<dbReference type="Proteomes" id="UP000223913">
    <property type="component" value="Unassembled WGS sequence"/>
</dbReference>
<dbReference type="InterPro" id="IPR023828">
    <property type="entry name" value="Peptidase_S8_Ser-AS"/>
</dbReference>
<dbReference type="InterPro" id="IPR055015">
    <property type="entry name" value="GCX_COOH"/>
</dbReference>
<proteinExistence type="predicted"/>
<keyword evidence="1" id="KW-0645">Protease</keyword>
<comment type="caution">
    <text evidence="5">The sequence shown here is derived from an EMBL/GenBank/DDBJ whole genome shotgun (WGS) entry which is preliminary data.</text>
</comment>
<name>A0A2D0MZD5_FLAN2</name>
<dbReference type="AlphaFoldDB" id="A0A2D0MZD5"/>
<dbReference type="CDD" id="cd05562">
    <property type="entry name" value="Peptidases_S53_like"/>
    <property type="match status" value="1"/>
</dbReference>
<keyword evidence="6" id="KW-1185">Reference proteome</keyword>
<dbReference type="InterPro" id="IPR000209">
    <property type="entry name" value="Peptidase_S8/S53_dom"/>
</dbReference>
<evidence type="ECO:0000313" key="5">
    <source>
        <dbReference type="EMBL" id="PHN01652.1"/>
    </source>
</evidence>